<evidence type="ECO:0000256" key="11">
    <source>
        <dbReference type="PIRSR" id="PIRSR005096-3"/>
    </source>
</evidence>
<proteinExistence type="inferred from homology"/>
<dbReference type="InterPro" id="IPR047215">
    <property type="entry name" value="Galactose_mutarotase-like"/>
</dbReference>
<dbReference type="PANTHER" id="PTHR10091:SF0">
    <property type="entry name" value="GALACTOSE MUTAROTASE"/>
    <property type="match status" value="1"/>
</dbReference>
<evidence type="ECO:0000256" key="1">
    <source>
        <dbReference type="ARBA" id="ARBA00001614"/>
    </source>
</evidence>
<dbReference type="RefSeq" id="WP_048466139.1">
    <property type="nucleotide sequence ID" value="NZ_LABX01000187.1"/>
</dbReference>
<dbReference type="EC" id="5.1.3.3" evidence="4 8"/>
<dbReference type="PANTHER" id="PTHR10091">
    <property type="entry name" value="ALDOSE-1-EPIMERASE"/>
    <property type="match status" value="1"/>
</dbReference>
<evidence type="ECO:0000256" key="5">
    <source>
        <dbReference type="ARBA" id="ARBA00014165"/>
    </source>
</evidence>
<sequence length="341" mass="36139">MSPRDPSTRGPVPVGTMPDGSPILEARLEGDGLGVAILSLGAVLRRLDFQGRPMVLGRDDPHDYVARTPQCGAIVGRFANRIAGGRFSLDGTAYQLPRNEAGRAHLHGGAEGFSRRNWTFTEVGPRSVTLAYRAEDGEEGYPGALGVACTYAITGPGTLRITLTATTDKPTVVNLTNHSYFNLTLPPDGVPASTIDDHVIAIAAESYLPVDEGLIPTGEVAPVAGTRFDLRRPTRIGTHAFDHAFVVGRETIAEPRPVARVTAAGSDVTLTVLATAPAVQLYDGAQLARAGLGYAARSALCLEPEAYPDAPNHPGFPSAVLCPGETYRQIIAYRFTTETAR</sequence>
<comment type="catalytic activity">
    <reaction evidence="1 8">
        <text>alpha-D-glucose = beta-D-glucose</text>
        <dbReference type="Rhea" id="RHEA:10264"/>
        <dbReference type="ChEBI" id="CHEBI:15903"/>
        <dbReference type="ChEBI" id="CHEBI:17925"/>
        <dbReference type="EC" id="5.1.3.3"/>
    </reaction>
</comment>
<dbReference type="InterPro" id="IPR015443">
    <property type="entry name" value="Aldose_1-epimerase"/>
</dbReference>
<dbReference type="CDD" id="cd09019">
    <property type="entry name" value="galactose_mutarotase_like"/>
    <property type="match status" value="1"/>
</dbReference>
<feature type="active site" description="Proton acceptor" evidence="9">
    <location>
        <position position="303"/>
    </location>
</feature>
<feature type="binding site" evidence="10">
    <location>
        <position position="242"/>
    </location>
    <ligand>
        <name>beta-D-galactose</name>
        <dbReference type="ChEBI" id="CHEBI:27667"/>
    </ligand>
</feature>
<dbReference type="GO" id="GO:0006006">
    <property type="term" value="P:glucose metabolic process"/>
    <property type="evidence" value="ECO:0007669"/>
    <property type="project" value="TreeGrafter"/>
</dbReference>
<comment type="pathway">
    <text evidence="2 8">Carbohydrate metabolism; hexose metabolism.</text>
</comment>
<evidence type="ECO:0000313" key="14">
    <source>
        <dbReference type="Proteomes" id="UP000035929"/>
    </source>
</evidence>
<evidence type="ECO:0000256" key="3">
    <source>
        <dbReference type="ARBA" id="ARBA00006206"/>
    </source>
</evidence>
<dbReference type="SUPFAM" id="SSF74650">
    <property type="entry name" value="Galactose mutarotase-like"/>
    <property type="match status" value="1"/>
</dbReference>
<dbReference type="InterPro" id="IPR008183">
    <property type="entry name" value="Aldose_1/G6P_1-epimerase"/>
</dbReference>
<dbReference type="PATRIC" id="fig|270351.6.peg.2514"/>
<dbReference type="GO" id="GO:0004034">
    <property type="term" value="F:aldose 1-epimerase activity"/>
    <property type="evidence" value="ECO:0007669"/>
    <property type="project" value="UniProtKB-EC"/>
</dbReference>
<dbReference type="InterPro" id="IPR014718">
    <property type="entry name" value="GH-type_carb-bd"/>
</dbReference>
<dbReference type="Pfam" id="PF01263">
    <property type="entry name" value="Aldose_epim"/>
    <property type="match status" value="1"/>
</dbReference>
<dbReference type="GO" id="GO:0033499">
    <property type="term" value="P:galactose catabolic process via UDP-galactose, Leloir pathway"/>
    <property type="evidence" value="ECO:0007669"/>
    <property type="project" value="TreeGrafter"/>
</dbReference>
<feature type="region of interest" description="Disordered" evidence="12">
    <location>
        <begin position="1"/>
        <end position="21"/>
    </location>
</feature>
<dbReference type="PIRSF" id="PIRSF005096">
    <property type="entry name" value="GALM"/>
    <property type="match status" value="1"/>
</dbReference>
<feature type="active site" description="Proton donor" evidence="9">
    <location>
        <position position="178"/>
    </location>
</feature>
<dbReference type="Proteomes" id="UP000035929">
    <property type="component" value="Unassembled WGS sequence"/>
</dbReference>
<keyword evidence="7 8" id="KW-0119">Carbohydrate metabolism</keyword>
<feature type="binding site" evidence="11">
    <location>
        <begin position="178"/>
        <end position="180"/>
    </location>
    <ligand>
        <name>beta-D-galactose</name>
        <dbReference type="ChEBI" id="CHEBI:27667"/>
    </ligand>
</feature>
<evidence type="ECO:0000256" key="9">
    <source>
        <dbReference type="PIRSR" id="PIRSR005096-1"/>
    </source>
</evidence>
<reference evidence="13 14" key="1">
    <citation type="submission" date="2015-03" db="EMBL/GenBank/DDBJ databases">
        <title>Genome sequencing of Methylobacterium aquaticum DSM16371 type strain.</title>
        <authorList>
            <person name="Chaudhry V."/>
            <person name="Patil P.B."/>
        </authorList>
    </citation>
    <scope>NUCLEOTIDE SEQUENCE [LARGE SCALE GENOMIC DNA]</scope>
    <source>
        <strain evidence="13 14">DSM 16371</strain>
    </source>
</reference>
<evidence type="ECO:0000256" key="12">
    <source>
        <dbReference type="SAM" id="MobiDB-lite"/>
    </source>
</evidence>
<accession>A0A0J6S8P5</accession>
<gene>
    <name evidence="13" type="ORF">VP06_23155</name>
</gene>
<protein>
    <recommendedName>
        <fullName evidence="5 8">Aldose 1-epimerase</fullName>
        <ecNumber evidence="4 8">5.1.3.3</ecNumber>
    </recommendedName>
</protein>
<dbReference type="InterPro" id="IPR011013">
    <property type="entry name" value="Gal_mutarotase_sf_dom"/>
</dbReference>
<keyword evidence="6 8" id="KW-0413">Isomerase</keyword>
<evidence type="ECO:0000256" key="4">
    <source>
        <dbReference type="ARBA" id="ARBA00013185"/>
    </source>
</evidence>
<dbReference type="Gene3D" id="2.70.98.10">
    <property type="match status" value="1"/>
</dbReference>
<dbReference type="AlphaFoldDB" id="A0A0J6S8P5"/>
<dbReference type="EMBL" id="LABX01000187">
    <property type="protein sequence ID" value="KMO30002.1"/>
    <property type="molecule type" value="Genomic_DNA"/>
</dbReference>
<dbReference type="UniPathway" id="UPA00242"/>
<dbReference type="NCBIfam" id="NF008277">
    <property type="entry name" value="PRK11055.1"/>
    <property type="match status" value="1"/>
</dbReference>
<evidence type="ECO:0000256" key="2">
    <source>
        <dbReference type="ARBA" id="ARBA00005028"/>
    </source>
</evidence>
<dbReference type="GO" id="GO:0030246">
    <property type="term" value="F:carbohydrate binding"/>
    <property type="evidence" value="ECO:0007669"/>
    <property type="project" value="InterPro"/>
</dbReference>
<name>A0A0J6S8P5_9HYPH</name>
<evidence type="ECO:0000256" key="10">
    <source>
        <dbReference type="PIRSR" id="PIRSR005096-2"/>
    </source>
</evidence>
<evidence type="ECO:0000256" key="7">
    <source>
        <dbReference type="ARBA" id="ARBA00023277"/>
    </source>
</evidence>
<dbReference type="PROSITE" id="PS00545">
    <property type="entry name" value="ALDOSE_1_EPIMERASE"/>
    <property type="match status" value="1"/>
</dbReference>
<organism evidence="13 14">
    <name type="scientific">Methylobacterium aquaticum</name>
    <dbReference type="NCBI Taxonomy" id="270351"/>
    <lineage>
        <taxon>Bacteria</taxon>
        <taxon>Pseudomonadati</taxon>
        <taxon>Pseudomonadota</taxon>
        <taxon>Alphaproteobacteria</taxon>
        <taxon>Hyphomicrobiales</taxon>
        <taxon>Methylobacteriaceae</taxon>
        <taxon>Methylobacterium</taxon>
    </lineage>
</organism>
<evidence type="ECO:0000256" key="8">
    <source>
        <dbReference type="PIRNR" id="PIRNR005096"/>
    </source>
</evidence>
<evidence type="ECO:0000256" key="6">
    <source>
        <dbReference type="ARBA" id="ARBA00023235"/>
    </source>
</evidence>
<comment type="caution">
    <text evidence="13">The sequence shown here is derived from an EMBL/GenBank/DDBJ whole genome shotgun (WGS) entry which is preliminary data.</text>
</comment>
<dbReference type="OrthoDB" id="9779408at2"/>
<comment type="similarity">
    <text evidence="3 8">Belongs to the aldose epimerase family.</text>
</comment>
<dbReference type="InterPro" id="IPR018052">
    <property type="entry name" value="Ald1_epimerase_CS"/>
</dbReference>
<feature type="binding site" evidence="11">
    <location>
        <begin position="80"/>
        <end position="81"/>
    </location>
    <ligand>
        <name>beta-D-galactose</name>
        <dbReference type="ChEBI" id="CHEBI:27667"/>
    </ligand>
</feature>
<evidence type="ECO:0000313" key="13">
    <source>
        <dbReference type="EMBL" id="KMO30002.1"/>
    </source>
</evidence>